<evidence type="ECO:0000256" key="1">
    <source>
        <dbReference type="ARBA" id="ARBA00006484"/>
    </source>
</evidence>
<dbReference type="EMBL" id="FWFW01000003">
    <property type="protein sequence ID" value="SLN32502.1"/>
    <property type="molecule type" value="Genomic_DNA"/>
</dbReference>
<dbReference type="SUPFAM" id="SSF51735">
    <property type="entry name" value="NAD(P)-binding Rossmann-fold domains"/>
    <property type="match status" value="1"/>
</dbReference>
<dbReference type="InterPro" id="IPR036291">
    <property type="entry name" value="NAD(P)-bd_dom_sf"/>
</dbReference>
<dbReference type="RefSeq" id="WP_085848187.1">
    <property type="nucleotide sequence ID" value="NZ_FNZV01000008.1"/>
</dbReference>
<protein>
    <submittedName>
        <fullName evidence="4">Putative oxidoreductase SadH</fullName>
        <ecNumber evidence="4">1.-.-.-</ecNumber>
    </submittedName>
</protein>
<dbReference type="GO" id="GO:0016491">
    <property type="term" value="F:oxidoreductase activity"/>
    <property type="evidence" value="ECO:0007669"/>
    <property type="project" value="UniProtKB-KW"/>
</dbReference>
<dbReference type="InterPro" id="IPR002347">
    <property type="entry name" value="SDR_fam"/>
</dbReference>
<organism evidence="4 5">
    <name type="scientific">Pacificibacter marinus</name>
    <dbReference type="NCBI Taxonomy" id="658057"/>
    <lineage>
        <taxon>Bacteria</taxon>
        <taxon>Pseudomonadati</taxon>
        <taxon>Pseudomonadota</taxon>
        <taxon>Alphaproteobacteria</taxon>
        <taxon>Rhodobacterales</taxon>
        <taxon>Roseobacteraceae</taxon>
        <taxon>Pacificibacter</taxon>
    </lineage>
</organism>
<name>A0A1Y5S4N0_9RHOB</name>
<dbReference type="CDD" id="cd05374">
    <property type="entry name" value="17beta-HSD-like_SDR_c"/>
    <property type="match status" value="1"/>
</dbReference>
<evidence type="ECO:0000256" key="3">
    <source>
        <dbReference type="RuleBase" id="RU000363"/>
    </source>
</evidence>
<dbReference type="OrthoDB" id="9793825at2"/>
<accession>A0A1Y5S4N0</accession>
<dbReference type="PRINTS" id="PR00080">
    <property type="entry name" value="SDRFAMILY"/>
</dbReference>
<dbReference type="Pfam" id="PF00106">
    <property type="entry name" value="adh_short"/>
    <property type="match status" value="1"/>
</dbReference>
<dbReference type="EC" id="1.-.-.-" evidence="4"/>
<comment type="similarity">
    <text evidence="1 3">Belongs to the short-chain dehydrogenases/reductases (SDR) family.</text>
</comment>
<dbReference type="AlphaFoldDB" id="A0A1Y5S4N0"/>
<proteinExistence type="inferred from homology"/>
<keyword evidence="2 4" id="KW-0560">Oxidoreductase</keyword>
<sequence>MRSILITGCSTGIGYHAAQVLKAKGWRVMATCRNEDDCARLRTQGFDSFRLDYEDPASIETAFEHAMTLTGGTLDALYNNGAYAIPAAVEDLPVAALRQNFEANFFGWHDLTRRVIPVMRAQGHGHIVQCSSVLGLVAMPWRGSYNATKFALEGLTDTLRREMRGTGIKIISIEPGPITSDFRLNARKAFDRWIDWENSPRAEQYRTKLVPRLYDANKTPDRFELDAGAVTDKLIKALDSHRPRAHYYVTTPTWIAAIARRLLPTSWIDAIFAKV</sequence>
<evidence type="ECO:0000313" key="5">
    <source>
        <dbReference type="Proteomes" id="UP000193307"/>
    </source>
</evidence>
<dbReference type="PRINTS" id="PR00081">
    <property type="entry name" value="GDHRDH"/>
</dbReference>
<dbReference type="STRING" id="658057.SAMN04488032_1084"/>
<dbReference type="Proteomes" id="UP000193307">
    <property type="component" value="Unassembled WGS sequence"/>
</dbReference>
<dbReference type="PANTHER" id="PTHR44169">
    <property type="entry name" value="NADPH-DEPENDENT 1-ACYLDIHYDROXYACETONE PHOSPHATE REDUCTASE"/>
    <property type="match status" value="1"/>
</dbReference>
<dbReference type="InterPro" id="IPR020904">
    <property type="entry name" value="Sc_DH/Rdtase_CS"/>
</dbReference>
<evidence type="ECO:0000256" key="2">
    <source>
        <dbReference type="ARBA" id="ARBA00023002"/>
    </source>
</evidence>
<dbReference type="PROSITE" id="PS00061">
    <property type="entry name" value="ADH_SHORT"/>
    <property type="match status" value="1"/>
</dbReference>
<keyword evidence="5" id="KW-1185">Reference proteome</keyword>
<evidence type="ECO:0000313" key="4">
    <source>
        <dbReference type="EMBL" id="SLN32502.1"/>
    </source>
</evidence>
<reference evidence="4 5" key="1">
    <citation type="submission" date="2017-03" db="EMBL/GenBank/DDBJ databases">
        <authorList>
            <person name="Afonso C.L."/>
            <person name="Miller P.J."/>
            <person name="Scott M.A."/>
            <person name="Spackman E."/>
            <person name="Goraichik I."/>
            <person name="Dimitrov K.M."/>
            <person name="Suarez D.L."/>
            <person name="Swayne D.E."/>
        </authorList>
    </citation>
    <scope>NUCLEOTIDE SEQUENCE [LARGE SCALE GENOMIC DNA]</scope>
    <source>
        <strain evidence="4 5">CECT 7971</strain>
    </source>
</reference>
<dbReference type="PANTHER" id="PTHR44169:SF6">
    <property type="entry name" value="NADPH-DEPENDENT 1-ACYLDIHYDROXYACETONE PHOSPHATE REDUCTASE"/>
    <property type="match status" value="1"/>
</dbReference>
<gene>
    <name evidence="4" type="primary">sadH</name>
    <name evidence="4" type="ORF">PAM7971_01303</name>
</gene>
<dbReference type="Gene3D" id="3.40.50.720">
    <property type="entry name" value="NAD(P)-binding Rossmann-like Domain"/>
    <property type="match status" value="1"/>
</dbReference>